<gene>
    <name evidence="1" type="ORF">FHS09_003694</name>
</gene>
<proteinExistence type="predicted"/>
<organism evidence="1 2">
    <name type="scientific">Microbulbifer rhizosphaerae</name>
    <dbReference type="NCBI Taxonomy" id="1562603"/>
    <lineage>
        <taxon>Bacteria</taxon>
        <taxon>Pseudomonadati</taxon>
        <taxon>Pseudomonadota</taxon>
        <taxon>Gammaproteobacteria</taxon>
        <taxon>Cellvibrionales</taxon>
        <taxon>Microbulbiferaceae</taxon>
        <taxon>Microbulbifer</taxon>
    </lineage>
</organism>
<comment type="caution">
    <text evidence="1">The sequence shown here is derived from an EMBL/GenBank/DDBJ whole genome shotgun (WGS) entry which is preliminary data.</text>
</comment>
<dbReference type="EMBL" id="JACHWZ010000021">
    <property type="protein sequence ID" value="MBB3062844.1"/>
    <property type="molecule type" value="Genomic_DNA"/>
</dbReference>
<evidence type="ECO:0000313" key="1">
    <source>
        <dbReference type="EMBL" id="MBB3062844.1"/>
    </source>
</evidence>
<accession>A0A7W4WEP0</accession>
<sequence length="132" mass="14951">MRSVVHGLFIALFTLVLAGCTSHSVMNINDSPVPNRLNGVPQTAETVRQGILAGCVDKGWNCREISSGLIEASIKVRNHRATTEISYDKNSYNILYKNSSMLDYNERNNTIHRNYNRWISYLDNAIHKRLAL</sequence>
<dbReference type="AlphaFoldDB" id="A0A7W4WEP0"/>
<protein>
    <recommendedName>
        <fullName evidence="3">Lipoprotein</fullName>
    </recommendedName>
</protein>
<keyword evidence="2" id="KW-1185">Reference proteome</keyword>
<name>A0A7W4WEP0_9GAMM</name>
<dbReference type="Proteomes" id="UP000535937">
    <property type="component" value="Unassembled WGS sequence"/>
</dbReference>
<reference evidence="1 2" key="1">
    <citation type="submission" date="2020-08" db="EMBL/GenBank/DDBJ databases">
        <title>Genomic Encyclopedia of Type Strains, Phase III (KMG-III): the genomes of soil and plant-associated and newly described type strains.</title>
        <authorList>
            <person name="Whitman W."/>
        </authorList>
    </citation>
    <scope>NUCLEOTIDE SEQUENCE [LARGE SCALE GENOMIC DNA]</scope>
    <source>
        <strain evidence="1 2">CECT 8799</strain>
    </source>
</reference>
<evidence type="ECO:0000313" key="2">
    <source>
        <dbReference type="Proteomes" id="UP000535937"/>
    </source>
</evidence>
<dbReference type="RefSeq" id="WP_183462497.1">
    <property type="nucleotide sequence ID" value="NZ_JACHWZ010000021.1"/>
</dbReference>
<evidence type="ECO:0008006" key="3">
    <source>
        <dbReference type="Google" id="ProtNLM"/>
    </source>
</evidence>
<dbReference type="PROSITE" id="PS51257">
    <property type="entry name" value="PROKAR_LIPOPROTEIN"/>
    <property type="match status" value="1"/>
</dbReference>